<organism evidence="7 8">
    <name type="scientific">Dietzia cinnamea</name>
    <dbReference type="NCBI Taxonomy" id="321318"/>
    <lineage>
        <taxon>Bacteria</taxon>
        <taxon>Bacillati</taxon>
        <taxon>Actinomycetota</taxon>
        <taxon>Actinomycetes</taxon>
        <taxon>Mycobacteriales</taxon>
        <taxon>Dietziaceae</taxon>
        <taxon>Dietzia</taxon>
    </lineage>
</organism>
<feature type="transmembrane region" description="Helical" evidence="6">
    <location>
        <begin position="147"/>
        <end position="165"/>
    </location>
</feature>
<dbReference type="EMBL" id="JBFTEZ010000001">
    <property type="protein sequence ID" value="MEX6462758.1"/>
    <property type="molecule type" value="Genomic_DNA"/>
</dbReference>
<feature type="transmembrane region" description="Helical" evidence="6">
    <location>
        <begin position="116"/>
        <end position="135"/>
    </location>
</feature>
<keyword evidence="5 6" id="KW-0472">Membrane</keyword>
<evidence type="ECO:0000256" key="4">
    <source>
        <dbReference type="ARBA" id="ARBA00022989"/>
    </source>
</evidence>
<feature type="transmembrane region" description="Helical" evidence="6">
    <location>
        <begin position="58"/>
        <end position="81"/>
    </location>
</feature>
<evidence type="ECO:0000256" key="3">
    <source>
        <dbReference type="ARBA" id="ARBA00022692"/>
    </source>
</evidence>
<feature type="transmembrane region" description="Helical" evidence="6">
    <location>
        <begin position="375"/>
        <end position="394"/>
    </location>
</feature>
<keyword evidence="3 6" id="KW-0812">Transmembrane</keyword>
<gene>
    <name evidence="7" type="ORF">AB6N35_00055</name>
</gene>
<accession>A0ABV3YD82</accession>
<protein>
    <submittedName>
        <fullName evidence="7">MFS transporter</fullName>
    </submittedName>
</protein>
<dbReference type="Gene3D" id="1.20.1250.20">
    <property type="entry name" value="MFS general substrate transporter like domains"/>
    <property type="match status" value="1"/>
</dbReference>
<feature type="transmembrane region" description="Helical" evidence="6">
    <location>
        <begin position="350"/>
        <end position="369"/>
    </location>
</feature>
<dbReference type="InterPro" id="IPR036259">
    <property type="entry name" value="MFS_trans_sf"/>
</dbReference>
<keyword evidence="8" id="KW-1185">Reference proteome</keyword>
<feature type="transmembrane region" description="Helical" evidence="6">
    <location>
        <begin position="259"/>
        <end position="283"/>
    </location>
</feature>
<evidence type="ECO:0000256" key="2">
    <source>
        <dbReference type="ARBA" id="ARBA00022475"/>
    </source>
</evidence>
<sequence>MVSKTLPATATPPLGAPAKYTDFKTNAYIIGFSSSLYMVLLITPMITTKLVEQYSLSASAVGTLLFIEIGAFSFATIPSYFWLRRVNLTRATWIFGTTAVVGNVLSGLVGSYELLIVFRVVAALAAGSVTVIILTMARKTNNPSRSYALFLASQLGMAAIFLAAYPVLFENRSVSAIYYALALLALVCLPLAGLIDPNAYKREAAAEKAERSPVSARTSKRLDLTGAMGLATILLFYISLSGVWAFMAEIGAASQVDMTSISLGLSAATITGIVAALAATALGEHRRSNLLVLVSYVGLAGSMALLFGTISAAQFIIAAALFKFTYTFICPYIVASVAQRDTRGYLTGTINLVAAGGFSLGPLFGGFIISWSGHYVVLLTVSIILMLTSMLLAYKVQRIPTQPEGLVTEQV</sequence>
<evidence type="ECO:0000313" key="8">
    <source>
        <dbReference type="Proteomes" id="UP001560293"/>
    </source>
</evidence>
<keyword evidence="4 6" id="KW-1133">Transmembrane helix</keyword>
<feature type="transmembrane region" description="Helical" evidence="6">
    <location>
        <begin position="27"/>
        <end position="46"/>
    </location>
</feature>
<feature type="transmembrane region" description="Helical" evidence="6">
    <location>
        <begin position="316"/>
        <end position="338"/>
    </location>
</feature>
<dbReference type="InterPro" id="IPR050189">
    <property type="entry name" value="MFS_Efflux_Transporters"/>
</dbReference>
<keyword evidence="2" id="KW-1003">Cell membrane</keyword>
<dbReference type="PANTHER" id="PTHR43124:SF10">
    <property type="entry name" value="PURINE EFFLUX PUMP PBUE"/>
    <property type="match status" value="1"/>
</dbReference>
<evidence type="ECO:0000313" key="7">
    <source>
        <dbReference type="EMBL" id="MEX6462758.1"/>
    </source>
</evidence>
<reference evidence="8" key="1">
    <citation type="submission" date="2024-07" db="EMBL/GenBank/DDBJ databases">
        <title>Pseudomonas strain that inhibits Aeromonas fish pathogens.</title>
        <authorList>
            <person name="Wildschutte H."/>
        </authorList>
    </citation>
    <scope>NUCLEOTIDE SEQUENCE [LARGE SCALE GENOMIC DNA]</scope>
    <source>
        <strain evidence="8">n60</strain>
    </source>
</reference>
<comment type="caution">
    <text evidence="7">The sequence shown here is derived from an EMBL/GenBank/DDBJ whole genome shotgun (WGS) entry which is preliminary data.</text>
</comment>
<dbReference type="SUPFAM" id="SSF103473">
    <property type="entry name" value="MFS general substrate transporter"/>
    <property type="match status" value="1"/>
</dbReference>
<name>A0ABV3YD82_9ACTN</name>
<dbReference type="InterPro" id="IPR011701">
    <property type="entry name" value="MFS"/>
</dbReference>
<feature type="transmembrane region" description="Helical" evidence="6">
    <location>
        <begin position="227"/>
        <end position="247"/>
    </location>
</feature>
<dbReference type="Pfam" id="PF07690">
    <property type="entry name" value="MFS_1"/>
    <property type="match status" value="1"/>
</dbReference>
<evidence type="ECO:0000256" key="5">
    <source>
        <dbReference type="ARBA" id="ARBA00023136"/>
    </source>
</evidence>
<feature type="transmembrane region" description="Helical" evidence="6">
    <location>
        <begin position="177"/>
        <end position="195"/>
    </location>
</feature>
<feature type="transmembrane region" description="Helical" evidence="6">
    <location>
        <begin position="93"/>
        <end position="110"/>
    </location>
</feature>
<comment type="subcellular location">
    <subcellularLocation>
        <location evidence="1">Cell membrane</location>
        <topology evidence="1">Multi-pass membrane protein</topology>
    </subcellularLocation>
</comment>
<proteinExistence type="predicted"/>
<evidence type="ECO:0000256" key="1">
    <source>
        <dbReference type="ARBA" id="ARBA00004651"/>
    </source>
</evidence>
<evidence type="ECO:0000256" key="6">
    <source>
        <dbReference type="SAM" id="Phobius"/>
    </source>
</evidence>
<dbReference type="RefSeq" id="WP_017835858.1">
    <property type="nucleotide sequence ID" value="NZ_JBFTEZ010000001.1"/>
</dbReference>
<feature type="transmembrane region" description="Helical" evidence="6">
    <location>
        <begin position="290"/>
        <end position="310"/>
    </location>
</feature>
<dbReference type="Proteomes" id="UP001560293">
    <property type="component" value="Unassembled WGS sequence"/>
</dbReference>
<dbReference type="PANTHER" id="PTHR43124">
    <property type="entry name" value="PURINE EFFLUX PUMP PBUE"/>
    <property type="match status" value="1"/>
</dbReference>